<dbReference type="EMBL" id="CAACVG010002755">
    <property type="protein sequence ID" value="VEN36876.1"/>
    <property type="molecule type" value="Genomic_DNA"/>
</dbReference>
<evidence type="ECO:0000313" key="2">
    <source>
        <dbReference type="Proteomes" id="UP000410492"/>
    </source>
</evidence>
<proteinExistence type="predicted"/>
<sequence>MISKLDAINTKSR</sequence>
<evidence type="ECO:0000313" key="1">
    <source>
        <dbReference type="EMBL" id="VEN36876.1"/>
    </source>
</evidence>
<organism evidence="1 2">
    <name type="scientific">Callosobruchus maculatus</name>
    <name type="common">Southern cowpea weevil</name>
    <name type="synonym">Pulse bruchid</name>
    <dbReference type="NCBI Taxonomy" id="64391"/>
    <lineage>
        <taxon>Eukaryota</taxon>
        <taxon>Metazoa</taxon>
        <taxon>Ecdysozoa</taxon>
        <taxon>Arthropoda</taxon>
        <taxon>Hexapoda</taxon>
        <taxon>Insecta</taxon>
        <taxon>Pterygota</taxon>
        <taxon>Neoptera</taxon>
        <taxon>Endopterygota</taxon>
        <taxon>Coleoptera</taxon>
        <taxon>Polyphaga</taxon>
        <taxon>Cucujiformia</taxon>
        <taxon>Chrysomeloidea</taxon>
        <taxon>Chrysomelidae</taxon>
        <taxon>Bruchinae</taxon>
        <taxon>Bruchini</taxon>
        <taxon>Callosobruchus</taxon>
    </lineage>
</organism>
<keyword evidence="2" id="KW-1185">Reference proteome</keyword>
<dbReference type="Proteomes" id="UP000410492">
    <property type="component" value="Unassembled WGS sequence"/>
</dbReference>
<gene>
    <name evidence="1" type="ORF">CALMAC_LOCUS2325</name>
</gene>
<name>A0A653BPE3_CALMS</name>
<accession>A0A653BPE3</accession>
<reference evidence="1 2" key="1">
    <citation type="submission" date="2019-01" db="EMBL/GenBank/DDBJ databases">
        <authorList>
            <person name="Sayadi A."/>
        </authorList>
    </citation>
    <scope>NUCLEOTIDE SEQUENCE [LARGE SCALE GENOMIC DNA]</scope>
</reference>
<protein>
    <submittedName>
        <fullName evidence="1">Uncharacterized protein</fullName>
    </submittedName>
</protein>